<keyword evidence="8 9" id="KW-0472">Membrane</keyword>
<dbReference type="PROSITE" id="PS00855">
    <property type="entry name" value="SPASE_II"/>
    <property type="match status" value="1"/>
</dbReference>
<evidence type="ECO:0000256" key="5">
    <source>
        <dbReference type="ARBA" id="ARBA00022750"/>
    </source>
</evidence>
<comment type="caution">
    <text evidence="13">The sequence shown here is derived from an EMBL/GenBank/DDBJ whole genome shotgun (WGS) entry which is preliminary data.</text>
</comment>
<comment type="subcellular location">
    <subcellularLocation>
        <location evidence="9">Cell membrane</location>
        <topology evidence="9">Multi-pass membrane protein</topology>
    </subcellularLocation>
</comment>
<dbReference type="Proteomes" id="UP000727962">
    <property type="component" value="Unassembled WGS sequence"/>
</dbReference>
<keyword evidence="2 9" id="KW-1003">Cell membrane</keyword>
<evidence type="ECO:0000256" key="9">
    <source>
        <dbReference type="HAMAP-Rule" id="MF_00161"/>
    </source>
</evidence>
<keyword evidence="3 9" id="KW-0645">Protease</keyword>
<evidence type="ECO:0000256" key="2">
    <source>
        <dbReference type="ARBA" id="ARBA00022475"/>
    </source>
</evidence>
<feature type="active site" evidence="9">
    <location>
        <position position="133"/>
    </location>
</feature>
<comment type="catalytic activity">
    <reaction evidence="9 10">
        <text>Release of signal peptides from bacterial membrane prolipoproteins. Hydrolyzes -Xaa-Yaa-Zaa-|-(S,diacylglyceryl)Cys-, in which Xaa is hydrophobic (preferably Leu), and Yaa (Ala or Ser) and Zaa (Gly or Ala) have small, neutral side chains.</text>
        <dbReference type="EC" id="3.4.23.36"/>
    </reaction>
</comment>
<comment type="similarity">
    <text evidence="1 9 11">Belongs to the peptidase A8 family.</text>
</comment>
<keyword evidence="7 9" id="KW-1133">Transmembrane helix</keyword>
<accession>A0A931LTS3</accession>
<dbReference type="PANTHER" id="PTHR33695:SF1">
    <property type="entry name" value="LIPOPROTEIN SIGNAL PEPTIDASE"/>
    <property type="match status" value="1"/>
</dbReference>
<dbReference type="EMBL" id="JACOSL010000059">
    <property type="protein sequence ID" value="MBI1757328.1"/>
    <property type="molecule type" value="Genomic_DNA"/>
</dbReference>
<evidence type="ECO:0000256" key="11">
    <source>
        <dbReference type="RuleBase" id="RU004181"/>
    </source>
</evidence>
<reference evidence="13" key="1">
    <citation type="submission" date="2020-07" db="EMBL/GenBank/DDBJ databases">
        <title>Huge and variable diversity of episymbiotic CPR bacteria and DPANN archaea in groundwater ecosystems.</title>
        <authorList>
            <person name="He C.Y."/>
            <person name="Keren R."/>
            <person name="Whittaker M."/>
            <person name="Farag I.F."/>
            <person name="Doudna J."/>
            <person name="Cate J.H.D."/>
            <person name="Banfield J.F."/>
        </authorList>
    </citation>
    <scope>NUCLEOTIDE SEQUENCE</scope>
    <source>
        <strain evidence="13">NC_groundwater_17_Pr7_B-0.1um_64_12</strain>
    </source>
</reference>
<name>A0A931LTS3_FIMGI</name>
<feature type="transmembrane region" description="Helical" evidence="9">
    <location>
        <begin position="90"/>
        <end position="107"/>
    </location>
</feature>
<feature type="transmembrane region" description="Helical" evidence="9">
    <location>
        <begin position="127"/>
        <end position="148"/>
    </location>
</feature>
<feature type="transmembrane region" description="Helical" evidence="9">
    <location>
        <begin position="55"/>
        <end position="78"/>
    </location>
</feature>
<dbReference type="HAMAP" id="MF_00161">
    <property type="entry name" value="LspA"/>
    <property type="match status" value="1"/>
</dbReference>
<evidence type="ECO:0000256" key="7">
    <source>
        <dbReference type="ARBA" id="ARBA00022989"/>
    </source>
</evidence>
<dbReference type="GO" id="GO:0006508">
    <property type="term" value="P:proteolysis"/>
    <property type="evidence" value="ECO:0007669"/>
    <property type="project" value="UniProtKB-KW"/>
</dbReference>
<protein>
    <recommendedName>
        <fullName evidence="9">Lipoprotein signal peptidase</fullName>
        <ecNumber evidence="9">3.4.23.36</ecNumber>
    </recommendedName>
    <alternativeName>
        <fullName evidence="9">Prolipoprotein signal peptidase</fullName>
    </alternativeName>
    <alternativeName>
        <fullName evidence="9">Signal peptidase II</fullName>
        <shortName evidence="9">SPase II</shortName>
    </alternativeName>
</protein>
<evidence type="ECO:0000256" key="10">
    <source>
        <dbReference type="RuleBase" id="RU000594"/>
    </source>
</evidence>
<feature type="active site" evidence="9">
    <location>
        <position position="117"/>
    </location>
</feature>
<dbReference type="PANTHER" id="PTHR33695">
    <property type="entry name" value="LIPOPROTEIN SIGNAL PEPTIDASE"/>
    <property type="match status" value="1"/>
</dbReference>
<feature type="compositionally biased region" description="Basic and acidic residues" evidence="12">
    <location>
        <begin position="155"/>
        <end position="164"/>
    </location>
</feature>
<organism evidence="13 14">
    <name type="scientific">Fimbriimonas ginsengisoli</name>
    <dbReference type="NCBI Taxonomy" id="1005039"/>
    <lineage>
        <taxon>Bacteria</taxon>
        <taxon>Bacillati</taxon>
        <taxon>Armatimonadota</taxon>
        <taxon>Fimbriimonadia</taxon>
        <taxon>Fimbriimonadales</taxon>
        <taxon>Fimbriimonadaceae</taxon>
        <taxon>Fimbriimonas</taxon>
    </lineage>
</organism>
<comment type="caution">
    <text evidence="9">Lacks conserved residue(s) required for the propagation of feature annotation.</text>
</comment>
<dbReference type="GO" id="GO:0004190">
    <property type="term" value="F:aspartic-type endopeptidase activity"/>
    <property type="evidence" value="ECO:0007669"/>
    <property type="project" value="UniProtKB-UniRule"/>
</dbReference>
<dbReference type="InterPro" id="IPR001872">
    <property type="entry name" value="Peptidase_A8"/>
</dbReference>
<keyword evidence="5 9" id="KW-0064">Aspartyl protease</keyword>
<comment type="function">
    <text evidence="9 10">This protein specifically catalyzes the removal of signal peptides from prolipoproteins.</text>
</comment>
<sequence length="174" mass="19189">MKDRRRFFWAFLLATLILDQAVKAWARGAFAEHQAPGFPWPGVFELTLTYNKGVAFGMMQGSALWVAPIAILIAALAFHFSLRHPAETRWVHTAMGLIASGALGNLVDRLRYGRVTDMFWFRAIDFPVFNLADACITGAAIMIVLTWVMPAGHRDGSSEPKEAQGPETPSEAPS</sequence>
<evidence type="ECO:0000256" key="3">
    <source>
        <dbReference type="ARBA" id="ARBA00022670"/>
    </source>
</evidence>
<dbReference type="EC" id="3.4.23.36" evidence="9"/>
<dbReference type="Pfam" id="PF01252">
    <property type="entry name" value="Peptidase_A8"/>
    <property type="match status" value="1"/>
</dbReference>
<dbReference type="AlphaFoldDB" id="A0A931LTS3"/>
<gene>
    <name evidence="9 13" type="primary">lspA</name>
    <name evidence="13" type="ORF">HYR64_09510</name>
</gene>
<proteinExistence type="inferred from homology"/>
<dbReference type="GO" id="GO:0005886">
    <property type="term" value="C:plasma membrane"/>
    <property type="evidence" value="ECO:0007669"/>
    <property type="project" value="UniProtKB-SubCell"/>
</dbReference>
<evidence type="ECO:0000313" key="14">
    <source>
        <dbReference type="Proteomes" id="UP000727962"/>
    </source>
</evidence>
<feature type="region of interest" description="Disordered" evidence="12">
    <location>
        <begin position="155"/>
        <end position="174"/>
    </location>
</feature>
<evidence type="ECO:0000256" key="8">
    <source>
        <dbReference type="ARBA" id="ARBA00023136"/>
    </source>
</evidence>
<evidence type="ECO:0000256" key="12">
    <source>
        <dbReference type="SAM" id="MobiDB-lite"/>
    </source>
</evidence>
<keyword evidence="4 9" id="KW-0812">Transmembrane</keyword>
<evidence type="ECO:0000256" key="6">
    <source>
        <dbReference type="ARBA" id="ARBA00022801"/>
    </source>
</evidence>
<evidence type="ECO:0000256" key="4">
    <source>
        <dbReference type="ARBA" id="ARBA00022692"/>
    </source>
</evidence>
<comment type="pathway">
    <text evidence="9">Protein modification; lipoprotein biosynthesis (signal peptide cleavage).</text>
</comment>
<dbReference type="NCBIfam" id="TIGR00077">
    <property type="entry name" value="lspA"/>
    <property type="match status" value="1"/>
</dbReference>
<evidence type="ECO:0000256" key="1">
    <source>
        <dbReference type="ARBA" id="ARBA00006139"/>
    </source>
</evidence>
<dbReference type="PRINTS" id="PR00781">
    <property type="entry name" value="LIPOSIGPTASE"/>
</dbReference>
<evidence type="ECO:0000313" key="13">
    <source>
        <dbReference type="EMBL" id="MBI1757328.1"/>
    </source>
</evidence>
<keyword evidence="6 9" id="KW-0378">Hydrolase</keyword>